<dbReference type="PANTHER" id="PTHR33841:SF5">
    <property type="entry name" value="DNA METHYLASE (MODIFICATION METHYLASE) (METHYLTRANSFERASE)-RELATED"/>
    <property type="match status" value="1"/>
</dbReference>
<dbReference type="EMBL" id="CP002353">
    <property type="protein sequence ID" value="ADV62872.1"/>
    <property type="molecule type" value="Genomic_DNA"/>
</dbReference>
<evidence type="ECO:0000256" key="2">
    <source>
        <dbReference type="ARBA" id="ARBA00022679"/>
    </source>
</evidence>
<dbReference type="InterPro" id="IPR029063">
    <property type="entry name" value="SAM-dependent_MTases_sf"/>
</dbReference>
<evidence type="ECO:0000256" key="1">
    <source>
        <dbReference type="ARBA" id="ARBA00022603"/>
    </source>
</evidence>
<keyword evidence="3" id="KW-0949">S-adenosyl-L-methionine</keyword>
<name>E8R5W5_ISOPI</name>
<dbReference type="KEGG" id="ipa:Isop_2294"/>
<protein>
    <submittedName>
        <fullName evidence="4">Modification methylase NspV</fullName>
    </submittedName>
</protein>
<gene>
    <name evidence="4" type="ordered locus">Isop_2294</name>
</gene>
<keyword evidence="5" id="KW-1185">Reference proteome</keyword>
<proteinExistence type="predicted"/>
<reference evidence="4 5" key="2">
    <citation type="journal article" date="2011" name="Stand. Genomic Sci.">
        <title>Complete genome sequence of Isosphaera pallida type strain (IS1B).</title>
        <authorList>
            <consortium name="US DOE Joint Genome Institute (JGI-PGF)"/>
            <person name="Goker M."/>
            <person name="Cleland D."/>
            <person name="Saunders E."/>
            <person name="Lapidus A."/>
            <person name="Nolan M."/>
            <person name="Lucas S."/>
            <person name="Hammon N."/>
            <person name="Deshpande S."/>
            <person name="Cheng J.F."/>
            <person name="Tapia R."/>
            <person name="Han C."/>
            <person name="Goodwin L."/>
            <person name="Pitluck S."/>
            <person name="Liolios K."/>
            <person name="Pagani I."/>
            <person name="Ivanova N."/>
            <person name="Mavromatis K."/>
            <person name="Pati A."/>
            <person name="Chen A."/>
            <person name="Palaniappan K."/>
            <person name="Land M."/>
            <person name="Hauser L."/>
            <person name="Chang Y.J."/>
            <person name="Jeffries C.D."/>
            <person name="Detter J.C."/>
            <person name="Beck B."/>
            <person name="Woyke T."/>
            <person name="Bristow J."/>
            <person name="Eisen J.A."/>
            <person name="Markowitz V."/>
            <person name="Hugenholtz P."/>
            <person name="Kyrpides N.C."/>
            <person name="Klenk H.P."/>
        </authorList>
    </citation>
    <scope>NUCLEOTIDE SEQUENCE [LARGE SCALE GENOMIC DNA]</scope>
    <source>
        <strain evidence="5">ATCC 43644 / DSM 9630 / IS1B</strain>
    </source>
</reference>
<keyword evidence="2" id="KW-0808">Transferase</keyword>
<dbReference type="GO" id="GO:0032259">
    <property type="term" value="P:methylation"/>
    <property type="evidence" value="ECO:0007669"/>
    <property type="project" value="UniProtKB-KW"/>
</dbReference>
<organism evidence="4 5">
    <name type="scientific">Isosphaera pallida (strain ATCC 43644 / DSM 9630 / IS1B)</name>
    <dbReference type="NCBI Taxonomy" id="575540"/>
    <lineage>
        <taxon>Bacteria</taxon>
        <taxon>Pseudomonadati</taxon>
        <taxon>Planctomycetota</taxon>
        <taxon>Planctomycetia</taxon>
        <taxon>Isosphaerales</taxon>
        <taxon>Isosphaeraceae</taxon>
        <taxon>Isosphaera</taxon>
    </lineage>
</organism>
<sequence length="514" mass="57144">MEYGDFQTPPQAAADLCDELVRWGIRPHSILEPTCGRGNLLRAALNAFPNAAALGVELNSAHLETCASVLTREFPGRFELRCQDAFQLDWDAVIARLEPPVLVLGNPPWVTNAALGVLKSGNLPPKTNLRGDPGLIALTGGGNFDVSEWLLIRWLEALARAETPGWLAMLVKTSVARRVLSFAWRRRLPLVQTRLRPIDASLWFGATVEAGLFVCALGAENLRTRDWTDEHPRECPIVETLDSEMPPRRILGWRDHRLVADLEAYERARPWLHPEGSKGEASWRSGIKHDCAAVMELIPLASLDGRGVSDGEVKGAWERSLPTRAWFRNGLGETVELETEPLYPLLKGTEVARGQVEMPRRWVIVTQTRVGEPTERLRDAAPLVWSYLERHGARLDRRASSVYRNRSRFAVFGIGPYAFAPGKVAISGLSKHARFVAVGSWMGKPVMFDDTVAFFACEQLAHARCLAEALNAEAGRLALEGLICRDAKRPITIEILNRLNLERLMAEAARARSK</sequence>
<dbReference type="GO" id="GO:0008168">
    <property type="term" value="F:methyltransferase activity"/>
    <property type="evidence" value="ECO:0007669"/>
    <property type="project" value="UniProtKB-KW"/>
</dbReference>
<dbReference type="InterPro" id="IPR050953">
    <property type="entry name" value="N4_N6_ade-DNA_methylase"/>
</dbReference>
<dbReference type="CDD" id="cd02440">
    <property type="entry name" value="AdoMet_MTases"/>
    <property type="match status" value="1"/>
</dbReference>
<accession>E8R5W5</accession>
<dbReference type="eggNOG" id="COG0827">
    <property type="taxonomic scope" value="Bacteria"/>
</dbReference>
<dbReference type="AlphaFoldDB" id="E8R5W5"/>
<evidence type="ECO:0000256" key="3">
    <source>
        <dbReference type="ARBA" id="ARBA00022691"/>
    </source>
</evidence>
<evidence type="ECO:0000313" key="5">
    <source>
        <dbReference type="Proteomes" id="UP000008631"/>
    </source>
</evidence>
<dbReference type="PRINTS" id="PR00507">
    <property type="entry name" value="N12N6MTFRASE"/>
</dbReference>
<evidence type="ECO:0000313" key="4">
    <source>
        <dbReference type="EMBL" id="ADV62872.1"/>
    </source>
</evidence>
<keyword evidence="1 4" id="KW-0489">Methyltransferase</keyword>
<dbReference type="HOGENOM" id="CLU_044835_0_0_0"/>
<reference key="1">
    <citation type="submission" date="2010-11" db="EMBL/GenBank/DDBJ databases">
        <title>The complete sequence of chromosome of Isophaera pallida ATCC 43644.</title>
        <authorList>
            <consortium name="US DOE Joint Genome Institute (JGI-PGF)"/>
            <person name="Lucas S."/>
            <person name="Copeland A."/>
            <person name="Lapidus A."/>
            <person name="Bruce D."/>
            <person name="Goodwin L."/>
            <person name="Pitluck S."/>
            <person name="Kyrpides N."/>
            <person name="Mavromatis K."/>
            <person name="Pagani I."/>
            <person name="Ivanova N."/>
            <person name="Saunders E."/>
            <person name="Brettin T."/>
            <person name="Detter J.C."/>
            <person name="Han C."/>
            <person name="Tapia R."/>
            <person name="Land M."/>
            <person name="Hauser L."/>
            <person name="Markowitz V."/>
            <person name="Cheng J.-F."/>
            <person name="Hugenholtz P."/>
            <person name="Woyke T."/>
            <person name="Wu D."/>
            <person name="Eisen J.A."/>
        </authorList>
    </citation>
    <scope>NUCLEOTIDE SEQUENCE</scope>
    <source>
        <strain>ATCC 43644</strain>
    </source>
</reference>
<dbReference type="SUPFAM" id="SSF53335">
    <property type="entry name" value="S-adenosyl-L-methionine-dependent methyltransferases"/>
    <property type="match status" value="1"/>
</dbReference>
<dbReference type="InParanoid" id="E8R5W5"/>
<dbReference type="Gene3D" id="3.40.50.150">
    <property type="entry name" value="Vaccinia Virus protein VP39"/>
    <property type="match status" value="1"/>
</dbReference>
<dbReference type="REBASE" id="31776">
    <property type="entry name" value="M.Ipa43644ORF2294P"/>
</dbReference>
<dbReference type="PANTHER" id="PTHR33841">
    <property type="entry name" value="DNA METHYLTRANSFERASE YEEA-RELATED"/>
    <property type="match status" value="1"/>
</dbReference>
<dbReference type="STRING" id="575540.Isop_2294"/>
<dbReference type="Proteomes" id="UP000008631">
    <property type="component" value="Chromosome"/>
</dbReference>